<feature type="domain" description="Gp5/Type VI secretion system Vgr protein OB-fold" evidence="3">
    <location>
        <begin position="414"/>
        <end position="481"/>
    </location>
</feature>
<comment type="similarity">
    <text evidence="1">Belongs to the VgrG protein family.</text>
</comment>
<dbReference type="SUPFAM" id="SSF69349">
    <property type="entry name" value="Phage fibre proteins"/>
    <property type="match status" value="1"/>
</dbReference>
<feature type="region of interest" description="Disordered" evidence="2">
    <location>
        <begin position="546"/>
        <end position="639"/>
    </location>
</feature>
<dbReference type="NCBIfam" id="TIGR01646">
    <property type="entry name" value="vgr_GE"/>
    <property type="match status" value="1"/>
</dbReference>
<dbReference type="AlphaFoldDB" id="A0A1B8HAD4"/>
<dbReference type="Gene3D" id="2.40.50.230">
    <property type="entry name" value="Gp5 N-terminal domain"/>
    <property type="match status" value="1"/>
</dbReference>
<dbReference type="Pfam" id="PF04717">
    <property type="entry name" value="Phage_base_V"/>
    <property type="match status" value="1"/>
</dbReference>
<dbReference type="Pfam" id="PF22178">
    <property type="entry name" value="Gp5_trimer_C"/>
    <property type="match status" value="1"/>
</dbReference>
<dbReference type="NCBIfam" id="TIGR03361">
    <property type="entry name" value="VI_Rhs_Vgr"/>
    <property type="match status" value="1"/>
</dbReference>
<proteinExistence type="inferred from homology"/>
<dbReference type="InterPro" id="IPR017847">
    <property type="entry name" value="T6SS_RhsGE_Vgr_subset"/>
</dbReference>
<dbReference type="SUPFAM" id="SSF69279">
    <property type="entry name" value="Phage tail proteins"/>
    <property type="match status" value="2"/>
</dbReference>
<organism evidence="5 6">
    <name type="scientific">Morganella psychrotolerans</name>
    <dbReference type="NCBI Taxonomy" id="368603"/>
    <lineage>
        <taxon>Bacteria</taxon>
        <taxon>Pseudomonadati</taxon>
        <taxon>Pseudomonadota</taxon>
        <taxon>Gammaproteobacteria</taxon>
        <taxon>Enterobacterales</taxon>
        <taxon>Morganellaceae</taxon>
        <taxon>Morganella</taxon>
    </lineage>
</organism>
<dbReference type="InterPro" id="IPR006533">
    <property type="entry name" value="T6SS_Vgr_RhsGE"/>
</dbReference>
<feature type="compositionally biased region" description="Basic and acidic residues" evidence="2">
    <location>
        <begin position="610"/>
        <end position="619"/>
    </location>
</feature>
<dbReference type="RefSeq" id="WP_067424390.1">
    <property type="nucleotide sequence ID" value="NZ_LZEX01000023.1"/>
</dbReference>
<dbReference type="SUPFAM" id="SSF69255">
    <property type="entry name" value="gp5 N-terminal domain-like"/>
    <property type="match status" value="1"/>
</dbReference>
<gene>
    <name evidence="5" type="ORF">AYY17_06870</name>
</gene>
<comment type="caution">
    <text evidence="5">The sequence shown here is derived from an EMBL/GenBank/DDBJ whole genome shotgun (WGS) entry which is preliminary data.</text>
</comment>
<evidence type="ECO:0000259" key="3">
    <source>
        <dbReference type="Pfam" id="PF04717"/>
    </source>
</evidence>
<feature type="domain" description="Gp5/Type VI secretion system Vgr C-terminal trimerisation" evidence="4">
    <location>
        <begin position="498"/>
        <end position="610"/>
    </location>
</feature>
<dbReference type="InterPro" id="IPR037026">
    <property type="entry name" value="Vgr_OB-fold_dom_sf"/>
</dbReference>
<dbReference type="Gene3D" id="2.30.110.50">
    <property type="match status" value="1"/>
</dbReference>
<name>A0A1B8HAD4_9GAMM</name>
<evidence type="ECO:0000313" key="6">
    <source>
        <dbReference type="Proteomes" id="UP000092247"/>
    </source>
</evidence>
<dbReference type="Proteomes" id="UP000092247">
    <property type="component" value="Unassembled WGS sequence"/>
</dbReference>
<sequence>MPLFKSNRITTISGPAVPSFPDGNSKLKIVKIYGEEELSKIYSYQIELITAKVLSPEDAANINLLTSVGRELTVSIQLEGINVITSDSEYSGDNIGRGIREISGIVTAAKLTEQFNTYCLYRFTIEPWLMLATKRSDYKIFQNKSVIDIVNEVLNSNYSYSHEIRIKKAYPLINYEVQYGETDFDFIQRLMERYGIYWFFEHEDKVHRMIIVDDINIHIPVKSKAYHCLPYERSENRKEREFVSYFEAQERLQSGIWRTDDFDFTKPKADLKSAKSIKHEKESEKLSVYEWPGNYTDPAQGAAYSQTRMEALFAQRNPSYGRGYIRNIVCGTVFELKKHPMYTANGQYLVIRSHIDIEETGEESHYGETRVLSDFNTQPVTIAYRPQRITQAPKTTGPQTAIVAGPPGQEIWTDQYGRIKLKFHWDHSAVCDHNSSCWIRVSYPWAGGNFGGINIPRIGQEVIVDFENGDPNYPIVTGRVYNAGTMPPWRLPMNATQSGMISRSIGGLLSNANALRFEDKAGMEEVWLQAERDMLSEIKNNEVHKVGANRDRSVGGNESTDIQGTRDESVQGDETIKIMSNRSRSVEQNDTLDIGQDQQTTVKGNQKYEVQQDHDRKVGGNDTLNVDGDQKSSFGQNQDIQVKQDLKESVDGDHTEQVGKKYSLTATDKIELTVGSSSLVMESSGKITLNGSDITFSSSGPVKVSASGNIDISSSGNIDISSSGAVQINGNTIDLN</sequence>
<dbReference type="Pfam" id="PF05954">
    <property type="entry name" value="Phage_GPD"/>
    <property type="match status" value="1"/>
</dbReference>
<feature type="compositionally biased region" description="Polar residues" evidence="2">
    <location>
        <begin position="578"/>
        <end position="604"/>
    </location>
</feature>
<dbReference type="Gene3D" id="4.10.220.110">
    <property type="match status" value="1"/>
</dbReference>
<reference evidence="5 6" key="1">
    <citation type="submission" date="2016-06" db="EMBL/GenBank/DDBJ databases">
        <authorList>
            <person name="Kjaerup R.B."/>
            <person name="Dalgaard T.S."/>
            <person name="Juul-Madsen H.R."/>
        </authorList>
    </citation>
    <scope>NUCLEOTIDE SEQUENCE [LARGE SCALE GENOMIC DNA]</scope>
    <source>
        <strain evidence="5 6">GCSL-Mp3</strain>
    </source>
</reference>
<dbReference type="InterPro" id="IPR054030">
    <property type="entry name" value="Gp5_Vgr_C"/>
</dbReference>
<accession>A0A1B8HAD4</accession>
<evidence type="ECO:0000313" key="5">
    <source>
        <dbReference type="EMBL" id="OBU06036.1"/>
    </source>
</evidence>
<protein>
    <submittedName>
        <fullName evidence="5">Uncharacterized protein</fullName>
    </submittedName>
</protein>
<dbReference type="EMBL" id="LZEX01000023">
    <property type="protein sequence ID" value="OBU06036.1"/>
    <property type="molecule type" value="Genomic_DNA"/>
</dbReference>
<dbReference type="Gene3D" id="3.55.50.10">
    <property type="entry name" value="Baseplate protein-like domains"/>
    <property type="match status" value="1"/>
</dbReference>
<evidence type="ECO:0000259" key="4">
    <source>
        <dbReference type="Pfam" id="PF22178"/>
    </source>
</evidence>
<dbReference type="InterPro" id="IPR006531">
    <property type="entry name" value="Gp5/Vgr_OB"/>
</dbReference>
<evidence type="ECO:0000256" key="1">
    <source>
        <dbReference type="ARBA" id="ARBA00005558"/>
    </source>
</evidence>
<evidence type="ECO:0000256" key="2">
    <source>
        <dbReference type="SAM" id="MobiDB-lite"/>
    </source>
</evidence>